<organism evidence="2 3">
    <name type="scientific">Dreissena polymorpha</name>
    <name type="common">Zebra mussel</name>
    <name type="synonym">Mytilus polymorpha</name>
    <dbReference type="NCBI Taxonomy" id="45954"/>
    <lineage>
        <taxon>Eukaryota</taxon>
        <taxon>Metazoa</taxon>
        <taxon>Spiralia</taxon>
        <taxon>Lophotrochozoa</taxon>
        <taxon>Mollusca</taxon>
        <taxon>Bivalvia</taxon>
        <taxon>Autobranchia</taxon>
        <taxon>Heteroconchia</taxon>
        <taxon>Euheterodonta</taxon>
        <taxon>Imparidentia</taxon>
        <taxon>Neoheterodontei</taxon>
        <taxon>Myida</taxon>
        <taxon>Dreissenoidea</taxon>
        <taxon>Dreissenidae</taxon>
        <taxon>Dreissena</taxon>
    </lineage>
</organism>
<dbReference type="EMBL" id="JAIWYP010000003">
    <property type="protein sequence ID" value="KAH3856509.1"/>
    <property type="molecule type" value="Genomic_DNA"/>
</dbReference>
<protein>
    <submittedName>
        <fullName evidence="2">Uncharacterized protein</fullName>
    </submittedName>
</protein>
<keyword evidence="3" id="KW-1185">Reference proteome</keyword>
<evidence type="ECO:0000313" key="3">
    <source>
        <dbReference type="Proteomes" id="UP000828390"/>
    </source>
</evidence>
<reference evidence="2" key="2">
    <citation type="submission" date="2020-11" db="EMBL/GenBank/DDBJ databases">
        <authorList>
            <person name="McCartney M.A."/>
            <person name="Auch B."/>
            <person name="Kono T."/>
            <person name="Mallez S."/>
            <person name="Becker A."/>
            <person name="Gohl D.M."/>
            <person name="Silverstein K.A.T."/>
            <person name="Koren S."/>
            <person name="Bechman K.B."/>
            <person name="Herman A."/>
            <person name="Abrahante J.E."/>
            <person name="Garbe J."/>
        </authorList>
    </citation>
    <scope>NUCLEOTIDE SEQUENCE</scope>
    <source>
        <strain evidence="2">Duluth1</strain>
        <tissue evidence="2">Whole animal</tissue>
    </source>
</reference>
<sequence>MVSSVLTEEPKCTKYAVQDKLVVIELHHQVDTLKRELMNVQNQLNNYQLTRDMATAALETQLTAEDKRT</sequence>
<dbReference type="Proteomes" id="UP000828390">
    <property type="component" value="Unassembled WGS sequence"/>
</dbReference>
<comment type="caution">
    <text evidence="2">The sequence shown here is derived from an EMBL/GenBank/DDBJ whole genome shotgun (WGS) entry which is preliminary data.</text>
</comment>
<keyword evidence="1" id="KW-0175">Coiled coil</keyword>
<evidence type="ECO:0000313" key="2">
    <source>
        <dbReference type="EMBL" id="KAH3856509.1"/>
    </source>
</evidence>
<reference evidence="2" key="1">
    <citation type="journal article" date="2019" name="bioRxiv">
        <title>The Genome of the Zebra Mussel, Dreissena polymorpha: A Resource for Invasive Species Research.</title>
        <authorList>
            <person name="McCartney M.A."/>
            <person name="Auch B."/>
            <person name="Kono T."/>
            <person name="Mallez S."/>
            <person name="Zhang Y."/>
            <person name="Obille A."/>
            <person name="Becker A."/>
            <person name="Abrahante J.E."/>
            <person name="Garbe J."/>
            <person name="Badalamenti J.P."/>
            <person name="Herman A."/>
            <person name="Mangelson H."/>
            <person name="Liachko I."/>
            <person name="Sullivan S."/>
            <person name="Sone E.D."/>
            <person name="Koren S."/>
            <person name="Silverstein K.A.T."/>
            <person name="Beckman K.B."/>
            <person name="Gohl D.M."/>
        </authorList>
    </citation>
    <scope>NUCLEOTIDE SEQUENCE</scope>
    <source>
        <strain evidence="2">Duluth1</strain>
        <tissue evidence="2">Whole animal</tissue>
    </source>
</reference>
<feature type="coiled-coil region" evidence="1">
    <location>
        <begin position="23"/>
        <end position="50"/>
    </location>
</feature>
<evidence type="ECO:0000256" key="1">
    <source>
        <dbReference type="SAM" id="Coils"/>
    </source>
</evidence>
<accession>A0A9D4LEV6</accession>
<proteinExistence type="predicted"/>
<name>A0A9D4LEV6_DREPO</name>
<gene>
    <name evidence="2" type="ORF">DPMN_099099</name>
</gene>
<dbReference type="AlphaFoldDB" id="A0A9D4LEV6"/>